<keyword evidence="1" id="KW-0472">Membrane</keyword>
<dbReference type="InterPro" id="IPR050218">
    <property type="entry name" value="LptD"/>
</dbReference>
<dbReference type="EMBL" id="FXSZ01000001">
    <property type="protein sequence ID" value="SMO37457.1"/>
    <property type="molecule type" value="Genomic_DNA"/>
</dbReference>
<dbReference type="InterPro" id="IPR005653">
    <property type="entry name" value="OstA-like_N"/>
</dbReference>
<feature type="domain" description="Organic solvent tolerance-like N-terminal" evidence="3">
    <location>
        <begin position="25"/>
        <end position="179"/>
    </location>
</feature>
<sequence length="644" mass="72378">MKSPVLTILIVLLNVGALFAQKTSSKIIIEGANEAIFDTKSNVSKFVGNCRFRHDNATMMCDSATLNDKTNVLDAYGHVKIIQADTITVTSKTLHYDGNTKKAELFDDVSLSDRKAVLTTNYLLYDMVTRVGTYPNPGKITNADNVLTSNSGNYFVGSKEAFFHGDVKIVTPQAEIKSDTLHYNTVSRIAFFFGPTRIKSKDDFIYTENGWYNTSTDQANSSKNSYYENGSKKLKGDSLFYDRKAGFGRAIKNVFFVDTTDRILLQGDYGQYTKRTEEAFVTKRAILSIVQDKDTLFLTADTLKTTMSKPDEKPSIIKPSEADSSNATIAEAEVPIEKLASDTVKNILPPVGPGITEPLKPVDKQKPVEEKVAIKNTKTDSLKIGSKDTLKKNLPDTSRHRIMFAYRNVRMFKSDFQAVADSLVYTYVDSTMRCYKHPAMWTQGSQMTADQIDLELKNKKLNRLKLVSSSFLVSRDVDSTKYNQIAGKNMVGLFTDNELSRMFVNGNAESIYYPLEDSVQKTYTGMNRSLCSKMLLTFKNNKLKTVRWDKDVEGTLHPIEKIPAGVDKLDGFNWRGEERPISKEDIFRKVAYKEPKAEAEDTNGRPLKPENNIKPATPQNSPEKKDKMPVPNKANPPMIRGKRF</sequence>
<dbReference type="OrthoDB" id="9805931at2"/>
<evidence type="ECO:0000256" key="1">
    <source>
        <dbReference type="ARBA" id="ARBA00023237"/>
    </source>
</evidence>
<keyword evidence="5" id="KW-1185">Reference proteome</keyword>
<evidence type="ECO:0000313" key="5">
    <source>
        <dbReference type="Proteomes" id="UP000315971"/>
    </source>
</evidence>
<dbReference type="Gene3D" id="2.60.450.10">
    <property type="entry name" value="Lipopolysaccharide (LPS) transport protein A like domain"/>
    <property type="match status" value="2"/>
</dbReference>
<dbReference type="RefSeq" id="WP_142600927.1">
    <property type="nucleotide sequence ID" value="NZ_FXSZ01000001.1"/>
</dbReference>
<dbReference type="GO" id="GO:1990351">
    <property type="term" value="C:transporter complex"/>
    <property type="evidence" value="ECO:0007669"/>
    <property type="project" value="TreeGrafter"/>
</dbReference>
<dbReference type="PANTHER" id="PTHR30189">
    <property type="entry name" value="LPS-ASSEMBLY PROTEIN"/>
    <property type="match status" value="1"/>
</dbReference>
<evidence type="ECO:0000256" key="2">
    <source>
        <dbReference type="SAM" id="MobiDB-lite"/>
    </source>
</evidence>
<name>A0A521ARM7_9SPHI</name>
<evidence type="ECO:0000259" key="3">
    <source>
        <dbReference type="Pfam" id="PF13100"/>
    </source>
</evidence>
<dbReference type="PANTHER" id="PTHR30189:SF1">
    <property type="entry name" value="LPS-ASSEMBLY PROTEIN LPTD"/>
    <property type="match status" value="1"/>
</dbReference>
<feature type="compositionally biased region" description="Basic and acidic residues" evidence="2">
    <location>
        <begin position="592"/>
        <end position="603"/>
    </location>
</feature>
<dbReference type="Pfam" id="PF13100">
    <property type="entry name" value="OstA_2"/>
    <property type="match status" value="1"/>
</dbReference>
<reference evidence="4 5" key="1">
    <citation type="submission" date="2017-05" db="EMBL/GenBank/DDBJ databases">
        <authorList>
            <person name="Varghese N."/>
            <person name="Submissions S."/>
        </authorList>
    </citation>
    <scope>NUCLEOTIDE SEQUENCE [LARGE SCALE GENOMIC DNA]</scope>
    <source>
        <strain evidence="4 5">DSM 21342</strain>
    </source>
</reference>
<evidence type="ECO:0000313" key="4">
    <source>
        <dbReference type="EMBL" id="SMO37457.1"/>
    </source>
</evidence>
<organism evidence="4 5">
    <name type="scientific">Solitalea koreensis</name>
    <dbReference type="NCBI Taxonomy" id="543615"/>
    <lineage>
        <taxon>Bacteria</taxon>
        <taxon>Pseudomonadati</taxon>
        <taxon>Bacteroidota</taxon>
        <taxon>Sphingobacteriia</taxon>
        <taxon>Sphingobacteriales</taxon>
        <taxon>Sphingobacteriaceae</taxon>
        <taxon>Solitalea</taxon>
    </lineage>
</organism>
<proteinExistence type="predicted"/>
<keyword evidence="1" id="KW-0998">Cell outer membrane</keyword>
<protein>
    <submittedName>
        <fullName evidence="4">OstA-like protein</fullName>
    </submittedName>
</protein>
<gene>
    <name evidence="4" type="ORF">SAMN06265350_101350</name>
</gene>
<accession>A0A521ARM7</accession>
<dbReference type="AlphaFoldDB" id="A0A521ARM7"/>
<dbReference type="GO" id="GO:0009279">
    <property type="term" value="C:cell outer membrane"/>
    <property type="evidence" value="ECO:0007669"/>
    <property type="project" value="TreeGrafter"/>
</dbReference>
<feature type="region of interest" description="Disordered" evidence="2">
    <location>
        <begin position="592"/>
        <end position="644"/>
    </location>
</feature>
<dbReference type="Proteomes" id="UP000315971">
    <property type="component" value="Unassembled WGS sequence"/>
</dbReference>